<organism evidence="6 7">
    <name type="scientific">Tunturiibacter lichenicola</name>
    <dbReference type="NCBI Taxonomy" id="2051959"/>
    <lineage>
        <taxon>Bacteria</taxon>
        <taxon>Pseudomonadati</taxon>
        <taxon>Acidobacteriota</taxon>
        <taxon>Terriglobia</taxon>
        <taxon>Terriglobales</taxon>
        <taxon>Acidobacteriaceae</taxon>
        <taxon>Tunturiibacter</taxon>
    </lineage>
</organism>
<feature type="transmembrane region" description="Helical" evidence="5">
    <location>
        <begin position="101"/>
        <end position="120"/>
    </location>
</feature>
<dbReference type="Proteomes" id="UP000564385">
    <property type="component" value="Unassembled WGS sequence"/>
</dbReference>
<dbReference type="AlphaFoldDB" id="A0A852VF95"/>
<dbReference type="InterPro" id="IPR032808">
    <property type="entry name" value="DoxX"/>
</dbReference>
<reference evidence="6 7" key="1">
    <citation type="submission" date="2020-07" db="EMBL/GenBank/DDBJ databases">
        <title>Genomic Encyclopedia of Type Strains, Phase IV (KMG-V): Genome sequencing to study the core and pangenomes of soil and plant-associated prokaryotes.</title>
        <authorList>
            <person name="Whitman W."/>
        </authorList>
    </citation>
    <scope>NUCLEOTIDE SEQUENCE [LARGE SCALE GENOMIC DNA]</scope>
    <source>
        <strain evidence="6 7">M8UP22</strain>
    </source>
</reference>
<evidence type="ECO:0000256" key="2">
    <source>
        <dbReference type="ARBA" id="ARBA00022692"/>
    </source>
</evidence>
<proteinExistence type="predicted"/>
<evidence type="ECO:0000256" key="4">
    <source>
        <dbReference type="ARBA" id="ARBA00023136"/>
    </source>
</evidence>
<gene>
    <name evidence="6" type="ORF">HDF08_001686</name>
</gene>
<feature type="transmembrane region" description="Helical" evidence="5">
    <location>
        <begin position="47"/>
        <end position="68"/>
    </location>
</feature>
<feature type="transmembrane region" description="Helical" evidence="5">
    <location>
        <begin position="75"/>
        <end position="95"/>
    </location>
</feature>
<dbReference type="GO" id="GO:0016020">
    <property type="term" value="C:membrane"/>
    <property type="evidence" value="ECO:0007669"/>
    <property type="project" value="UniProtKB-SubCell"/>
</dbReference>
<evidence type="ECO:0000313" key="6">
    <source>
        <dbReference type="EMBL" id="NYF89619.1"/>
    </source>
</evidence>
<evidence type="ECO:0000256" key="5">
    <source>
        <dbReference type="SAM" id="Phobius"/>
    </source>
</evidence>
<keyword evidence="4 5" id="KW-0472">Membrane</keyword>
<keyword evidence="2 5" id="KW-0812">Transmembrane</keyword>
<feature type="transmembrane region" description="Helical" evidence="5">
    <location>
        <begin position="7"/>
        <end position="27"/>
    </location>
</feature>
<protein>
    <submittedName>
        <fullName evidence="6">Membrane protein YphA (DoxX/SURF4 family)</fullName>
    </submittedName>
</protein>
<name>A0A852VF95_9BACT</name>
<dbReference type="PIRSF" id="PIRSF030066">
    <property type="entry name" value="UCP030066"/>
    <property type="match status" value="1"/>
</dbReference>
<keyword evidence="3 5" id="KW-1133">Transmembrane helix</keyword>
<sequence length="139" mass="14793">MTAKTKNVTYWTTTALIAFFIGSGGAGQLVQFQRNPHGVVPALGYPMYFFAILGVWKMLGAIAILVPGLPRLKEWAYAGIFFDLTGAAASCAAVGGYGAYGFHVLAPLILTVVTAVSWALRPQSRIIGVLFPSTDSRPV</sequence>
<accession>A0A852VF95</accession>
<dbReference type="EMBL" id="JACCCU010000001">
    <property type="protein sequence ID" value="NYF89619.1"/>
    <property type="molecule type" value="Genomic_DNA"/>
</dbReference>
<evidence type="ECO:0000313" key="7">
    <source>
        <dbReference type="Proteomes" id="UP000564385"/>
    </source>
</evidence>
<dbReference type="Pfam" id="PF13564">
    <property type="entry name" value="DoxX_2"/>
    <property type="match status" value="1"/>
</dbReference>
<comment type="caution">
    <text evidence="6">The sequence shown here is derived from an EMBL/GenBank/DDBJ whole genome shotgun (WGS) entry which is preliminary data.</text>
</comment>
<comment type="subcellular location">
    <subcellularLocation>
        <location evidence="1">Membrane</location>
        <topology evidence="1">Multi-pass membrane protein</topology>
    </subcellularLocation>
</comment>
<evidence type="ECO:0000256" key="1">
    <source>
        <dbReference type="ARBA" id="ARBA00004141"/>
    </source>
</evidence>
<dbReference type="InterPro" id="IPR016944">
    <property type="entry name" value="UCP030066"/>
</dbReference>
<evidence type="ECO:0000256" key="3">
    <source>
        <dbReference type="ARBA" id="ARBA00022989"/>
    </source>
</evidence>